<dbReference type="InterPro" id="IPR008979">
    <property type="entry name" value="Galactose-bd-like_sf"/>
</dbReference>
<dbReference type="Pfam" id="PF17389">
    <property type="entry name" value="Bac_rhamnosid6H"/>
    <property type="match status" value="1"/>
</dbReference>
<protein>
    <submittedName>
        <fullName evidence="2">Glycogen debranching protein</fullName>
    </submittedName>
</protein>
<dbReference type="PROSITE" id="PS51175">
    <property type="entry name" value="CBM6"/>
    <property type="match status" value="1"/>
</dbReference>
<dbReference type="Gene3D" id="2.60.120.260">
    <property type="entry name" value="Galactose-binding domain-like"/>
    <property type="match status" value="1"/>
</dbReference>
<keyword evidence="3" id="KW-1185">Reference proteome</keyword>
<evidence type="ECO:0000313" key="2">
    <source>
        <dbReference type="EMBL" id="MBH8557899.1"/>
    </source>
</evidence>
<proteinExistence type="predicted"/>
<dbReference type="Proteomes" id="UP000625631">
    <property type="component" value="Unassembled WGS sequence"/>
</dbReference>
<dbReference type="SUPFAM" id="SSF48208">
    <property type="entry name" value="Six-hairpin glycosidases"/>
    <property type="match status" value="1"/>
</dbReference>
<dbReference type="EMBL" id="JAEDAE010000002">
    <property type="protein sequence ID" value="MBH8557899.1"/>
    <property type="molecule type" value="Genomic_DNA"/>
</dbReference>
<accession>A0ABS0Q5H3</accession>
<dbReference type="InterPro" id="IPR035396">
    <property type="entry name" value="Bac_rhamnosid6H"/>
</dbReference>
<dbReference type="RefSeq" id="WP_198075000.1">
    <property type="nucleotide sequence ID" value="NZ_JAEDAE010000002.1"/>
</dbReference>
<gene>
    <name evidence="2" type="ORF">I7X13_07565</name>
</gene>
<comment type="caution">
    <text evidence="2">The sequence shown here is derived from an EMBL/GenBank/DDBJ whole genome shotgun (WGS) entry which is preliminary data.</text>
</comment>
<dbReference type="InterPro" id="IPR005084">
    <property type="entry name" value="CBM6"/>
</dbReference>
<sequence length="911" mass="99399">MKPTQFANGYLLILGLLPACQTTRPAVTTAATTPAVQTPIWQSDAYSLYRDRVVQGPHEARALSATELVSNYVSPANDRQNPRIEFKFSINGKDNEMAPGLNHLLVAVPRPGGGPIETPPIVFGQRYADATPAPADAYLAPNTPVRIRLDLRPVLAAFKKQGFYTTFKGEKIYQQDFKHVSVAGSTAPLSWDFDNLTNMPALQMQDPDGDGIYEATLTLNQPTAAKTTAASWKKSINTDDFPQYASDYPLADALYNLALEEARRAVEPDSTFRTGKEWAGVWTRDVSYSIILAQASLQPKVAMNSLLRKVSPNGRIIQDTGTGGAYPCSTDRVIWATAAWEVYQATGDEAWLRRGYPIIRQSLADDVQNAYDPATGLVRGESSFLDWREQTYPRWMQPVDIYQSENLGTNAVHYQANVVLARMAARLGDPGTAAQHQRQAAGIKAAINEHLWQADKGYYGQFLYGRTALTLSPKAEALGEALCVLFGVAEGERAQQVVSKAPTVPFGAPCIYPQIPGIPPYHNDAVWPFVQSFWGLAAAQVGNEASLTESMAAIYRPAALFLTNKENFVARTGDYAGTQINSSNMLWSLSGSLSLVYKVLFGLRYEDERLVFRPFVPQAFQGARRLTGFKYRKAVLDVEMTGFGNVIKSITLDGQPLADAAVPASLSGRHAVKIVLSSEAPAAQPVNRVADAVSPETPAVQLAGYYLRWPAVANAVNHRILKNGQALATTTETTWQVDLATGPGEFQVVAIDDAGRESFASEPIPVGGATGAEVQLETLAPKATQPYKGYSGKGFVEISTTKNTTLSIPVTVPESGVYALDFRYANGNGPINTNNQCAIRTLRRRGELLGAVVLPQRGVQEWSNWGFSNPIRVRLEKGTHALTLTYEPANQNMNGPVNQAMLDYLRVRRVE</sequence>
<dbReference type="InterPro" id="IPR012341">
    <property type="entry name" value="6hp_glycosidase-like_sf"/>
</dbReference>
<dbReference type="Gene3D" id="1.50.10.10">
    <property type="match status" value="1"/>
</dbReference>
<reference evidence="2 3" key="1">
    <citation type="submission" date="2020-12" db="EMBL/GenBank/DDBJ databases">
        <title>Hymenobacter sp.</title>
        <authorList>
            <person name="Kim M.K."/>
        </authorList>
    </citation>
    <scope>NUCLEOTIDE SEQUENCE [LARGE SCALE GENOMIC DNA]</scope>
    <source>
        <strain evidence="2 3">BT442</strain>
    </source>
</reference>
<name>A0ABS0Q5H3_9BACT</name>
<dbReference type="InterPro" id="IPR008928">
    <property type="entry name" value="6-hairpin_glycosidase_sf"/>
</dbReference>
<evidence type="ECO:0000259" key="1">
    <source>
        <dbReference type="PROSITE" id="PS51175"/>
    </source>
</evidence>
<dbReference type="SUPFAM" id="SSF49785">
    <property type="entry name" value="Galactose-binding domain-like"/>
    <property type="match status" value="1"/>
</dbReference>
<feature type="domain" description="CBM6" evidence="1">
    <location>
        <begin position="772"/>
        <end position="908"/>
    </location>
</feature>
<dbReference type="Gene3D" id="2.60.420.10">
    <property type="entry name" value="Maltose phosphorylase, domain 3"/>
    <property type="match status" value="1"/>
</dbReference>
<organism evidence="2 3">
    <name type="scientific">Hymenobacter negativus</name>
    <dbReference type="NCBI Taxonomy" id="2795026"/>
    <lineage>
        <taxon>Bacteria</taxon>
        <taxon>Pseudomonadati</taxon>
        <taxon>Bacteroidota</taxon>
        <taxon>Cytophagia</taxon>
        <taxon>Cytophagales</taxon>
        <taxon>Hymenobacteraceae</taxon>
        <taxon>Hymenobacter</taxon>
    </lineage>
</organism>
<evidence type="ECO:0000313" key="3">
    <source>
        <dbReference type="Proteomes" id="UP000625631"/>
    </source>
</evidence>